<evidence type="ECO:0000313" key="2">
    <source>
        <dbReference type="Proteomes" id="UP000821866"/>
    </source>
</evidence>
<protein>
    <submittedName>
        <fullName evidence="1">Uncharacterized protein</fullName>
    </submittedName>
</protein>
<comment type="caution">
    <text evidence="1">The sequence shown here is derived from an EMBL/GenBank/DDBJ whole genome shotgun (WGS) entry which is preliminary data.</text>
</comment>
<proteinExistence type="predicted"/>
<organism evidence="1 2">
    <name type="scientific">Rhipicephalus microplus</name>
    <name type="common">Cattle tick</name>
    <name type="synonym">Boophilus microplus</name>
    <dbReference type="NCBI Taxonomy" id="6941"/>
    <lineage>
        <taxon>Eukaryota</taxon>
        <taxon>Metazoa</taxon>
        <taxon>Ecdysozoa</taxon>
        <taxon>Arthropoda</taxon>
        <taxon>Chelicerata</taxon>
        <taxon>Arachnida</taxon>
        <taxon>Acari</taxon>
        <taxon>Parasitiformes</taxon>
        <taxon>Ixodida</taxon>
        <taxon>Ixodoidea</taxon>
        <taxon>Ixodidae</taxon>
        <taxon>Rhipicephalinae</taxon>
        <taxon>Rhipicephalus</taxon>
        <taxon>Boophilus</taxon>
    </lineage>
</organism>
<gene>
    <name evidence="1" type="ORF">HPB51_013944</name>
</gene>
<keyword evidence="2" id="KW-1185">Reference proteome</keyword>
<name>A0A9J6DGJ8_RHIMP</name>
<reference evidence="1" key="2">
    <citation type="submission" date="2021-09" db="EMBL/GenBank/DDBJ databases">
        <authorList>
            <person name="Jia N."/>
            <person name="Wang J."/>
            <person name="Shi W."/>
            <person name="Du L."/>
            <person name="Sun Y."/>
            <person name="Zhan W."/>
            <person name="Jiang J."/>
            <person name="Wang Q."/>
            <person name="Zhang B."/>
            <person name="Ji P."/>
            <person name="Sakyi L.B."/>
            <person name="Cui X."/>
            <person name="Yuan T."/>
            <person name="Jiang B."/>
            <person name="Yang W."/>
            <person name="Lam T.T.-Y."/>
            <person name="Chang Q."/>
            <person name="Ding S."/>
            <person name="Wang X."/>
            <person name="Zhu J."/>
            <person name="Ruan X."/>
            <person name="Zhao L."/>
            <person name="Wei J."/>
            <person name="Que T."/>
            <person name="Du C."/>
            <person name="Cheng J."/>
            <person name="Dai P."/>
            <person name="Han X."/>
            <person name="Huang E."/>
            <person name="Gao Y."/>
            <person name="Liu J."/>
            <person name="Shao H."/>
            <person name="Ye R."/>
            <person name="Li L."/>
            <person name="Wei W."/>
            <person name="Wang X."/>
            <person name="Wang C."/>
            <person name="Huo Q."/>
            <person name="Li W."/>
            <person name="Guo W."/>
            <person name="Chen H."/>
            <person name="Chen S."/>
            <person name="Zhou L."/>
            <person name="Zhou L."/>
            <person name="Ni X."/>
            <person name="Tian J."/>
            <person name="Zhou Y."/>
            <person name="Sheng Y."/>
            <person name="Liu T."/>
            <person name="Pan Y."/>
            <person name="Xia L."/>
            <person name="Li J."/>
            <person name="Zhao F."/>
            <person name="Cao W."/>
        </authorList>
    </citation>
    <scope>NUCLEOTIDE SEQUENCE</scope>
    <source>
        <strain evidence="1">Rmic-2018</strain>
        <tissue evidence="1">Larvae</tissue>
    </source>
</reference>
<dbReference type="EMBL" id="JABSTU010000009">
    <property type="protein sequence ID" value="KAH8021269.1"/>
    <property type="molecule type" value="Genomic_DNA"/>
</dbReference>
<reference evidence="1" key="1">
    <citation type="journal article" date="2020" name="Cell">
        <title>Large-Scale Comparative Analyses of Tick Genomes Elucidate Their Genetic Diversity and Vector Capacities.</title>
        <authorList>
            <consortium name="Tick Genome and Microbiome Consortium (TIGMIC)"/>
            <person name="Jia N."/>
            <person name="Wang J."/>
            <person name="Shi W."/>
            <person name="Du L."/>
            <person name="Sun Y."/>
            <person name="Zhan W."/>
            <person name="Jiang J.F."/>
            <person name="Wang Q."/>
            <person name="Zhang B."/>
            <person name="Ji P."/>
            <person name="Bell-Sakyi L."/>
            <person name="Cui X.M."/>
            <person name="Yuan T.T."/>
            <person name="Jiang B.G."/>
            <person name="Yang W.F."/>
            <person name="Lam T.T."/>
            <person name="Chang Q.C."/>
            <person name="Ding S.J."/>
            <person name="Wang X.J."/>
            <person name="Zhu J.G."/>
            <person name="Ruan X.D."/>
            <person name="Zhao L."/>
            <person name="Wei J.T."/>
            <person name="Ye R.Z."/>
            <person name="Que T.C."/>
            <person name="Du C.H."/>
            <person name="Zhou Y.H."/>
            <person name="Cheng J.X."/>
            <person name="Dai P.F."/>
            <person name="Guo W.B."/>
            <person name="Han X.H."/>
            <person name="Huang E.J."/>
            <person name="Li L.F."/>
            <person name="Wei W."/>
            <person name="Gao Y.C."/>
            <person name="Liu J.Z."/>
            <person name="Shao H.Z."/>
            <person name="Wang X."/>
            <person name="Wang C.C."/>
            <person name="Yang T.C."/>
            <person name="Huo Q.B."/>
            <person name="Li W."/>
            <person name="Chen H.Y."/>
            <person name="Chen S.E."/>
            <person name="Zhou L.G."/>
            <person name="Ni X.B."/>
            <person name="Tian J.H."/>
            <person name="Sheng Y."/>
            <person name="Liu T."/>
            <person name="Pan Y.S."/>
            <person name="Xia L.Y."/>
            <person name="Li J."/>
            <person name="Zhao F."/>
            <person name="Cao W.C."/>
        </authorList>
    </citation>
    <scope>NUCLEOTIDE SEQUENCE</scope>
    <source>
        <strain evidence="1">Rmic-2018</strain>
    </source>
</reference>
<accession>A0A9J6DGJ8</accession>
<dbReference type="VEuPathDB" id="VectorBase:LOC119173740"/>
<evidence type="ECO:0000313" key="1">
    <source>
        <dbReference type="EMBL" id="KAH8021269.1"/>
    </source>
</evidence>
<dbReference type="Proteomes" id="UP000821866">
    <property type="component" value="Chromosome 7"/>
</dbReference>
<sequence>MRYSWRTSSFADLRQLETGNKNPLSKKCRGCGHVPTFEEGIQECLRQGLRFIIYVKKYDGRAVALPQACYSSSGQNCTTEGSSPHQTHFSFMCCGLKTLTSLRH</sequence>
<dbReference type="AlphaFoldDB" id="A0A9J6DGJ8"/>